<dbReference type="AlphaFoldDB" id="A0A323V3S4"/>
<name>A0A323V3S4_9ACTN</name>
<dbReference type="Proteomes" id="UP000247602">
    <property type="component" value="Unassembled WGS sequence"/>
</dbReference>
<dbReference type="EMBL" id="QKNV01000326">
    <property type="protein sequence ID" value="PZA19487.1"/>
    <property type="molecule type" value="Genomic_DNA"/>
</dbReference>
<dbReference type="OrthoDB" id="5195416at2"/>
<accession>A0A323V3S4</accession>
<protein>
    <submittedName>
        <fullName evidence="3">Uncharacterized protein</fullName>
    </submittedName>
</protein>
<proteinExistence type="predicted"/>
<reference evidence="2 5" key="2">
    <citation type="submission" date="2020-08" db="EMBL/GenBank/DDBJ databases">
        <title>Sequencing the genomes of 1000 actinobacteria strains.</title>
        <authorList>
            <person name="Klenk H.-P."/>
        </authorList>
    </citation>
    <scope>NUCLEOTIDE SEQUENCE [LARGE SCALE GENOMIC DNA]</scope>
    <source>
        <strain evidence="2 5">DSM 16678</strain>
    </source>
</reference>
<reference evidence="3 4" key="1">
    <citation type="submission" date="2018-06" db="EMBL/GenBank/DDBJ databases">
        <title>Draft genome sequence of Modestobacter versicolor CP153-2.</title>
        <authorList>
            <person name="Gundlapally S.R."/>
        </authorList>
    </citation>
    <scope>NUCLEOTIDE SEQUENCE [LARGE SCALE GENOMIC DNA]</scope>
    <source>
        <strain evidence="3 4">CP153-2</strain>
    </source>
</reference>
<evidence type="ECO:0000313" key="5">
    <source>
        <dbReference type="Proteomes" id="UP000580718"/>
    </source>
</evidence>
<comment type="caution">
    <text evidence="3">The sequence shown here is derived from an EMBL/GenBank/DDBJ whole genome shotgun (WGS) entry which is preliminary data.</text>
</comment>
<evidence type="ECO:0000313" key="2">
    <source>
        <dbReference type="EMBL" id="MBB3674991.1"/>
    </source>
</evidence>
<dbReference type="EMBL" id="JACIBU010000001">
    <property type="protein sequence ID" value="MBB3674991.1"/>
    <property type="molecule type" value="Genomic_DNA"/>
</dbReference>
<evidence type="ECO:0000256" key="1">
    <source>
        <dbReference type="SAM" id="MobiDB-lite"/>
    </source>
</evidence>
<dbReference type="Proteomes" id="UP000580718">
    <property type="component" value="Unassembled WGS sequence"/>
</dbReference>
<keyword evidence="4" id="KW-1185">Reference proteome</keyword>
<sequence>MTAPTYSPGTVPGTKPSDAVGTEERCPACPHPMSAHDRIGVRFCQATVASSDEGRGCVCRVG</sequence>
<gene>
    <name evidence="3" type="ORF">DMO24_20470</name>
    <name evidence="2" type="ORF">FHX36_000726</name>
</gene>
<dbReference type="NCBIfam" id="NF038206">
    <property type="entry name" value="RGCVC_fam"/>
    <property type="match status" value="1"/>
</dbReference>
<evidence type="ECO:0000313" key="3">
    <source>
        <dbReference type="EMBL" id="PZA19487.1"/>
    </source>
</evidence>
<evidence type="ECO:0000313" key="4">
    <source>
        <dbReference type="Proteomes" id="UP000247602"/>
    </source>
</evidence>
<dbReference type="RefSeq" id="WP_110554065.1">
    <property type="nucleotide sequence ID" value="NZ_JACIBU010000001.1"/>
</dbReference>
<organism evidence="3 4">
    <name type="scientific">Modestobacter versicolor</name>
    <dbReference type="NCBI Taxonomy" id="429133"/>
    <lineage>
        <taxon>Bacteria</taxon>
        <taxon>Bacillati</taxon>
        <taxon>Actinomycetota</taxon>
        <taxon>Actinomycetes</taxon>
        <taxon>Geodermatophilales</taxon>
        <taxon>Geodermatophilaceae</taxon>
        <taxon>Modestobacter</taxon>
    </lineage>
</organism>
<feature type="region of interest" description="Disordered" evidence="1">
    <location>
        <begin position="1"/>
        <end position="25"/>
    </location>
</feature>